<protein>
    <submittedName>
        <fullName evidence="1">Uncharacterized protein</fullName>
    </submittedName>
</protein>
<name>A0A382ZHH3_9ZZZZ</name>
<evidence type="ECO:0000313" key="1">
    <source>
        <dbReference type="EMBL" id="SVD95006.1"/>
    </source>
</evidence>
<sequence>MHEFVSSGILTAIIFLKIPLNCLIKSSGRLCFCIPQMPK</sequence>
<feature type="non-terminal residue" evidence="1">
    <location>
        <position position="39"/>
    </location>
</feature>
<proteinExistence type="predicted"/>
<gene>
    <name evidence="1" type="ORF">METZ01_LOCUS447860</name>
</gene>
<dbReference type="AlphaFoldDB" id="A0A382ZHH3"/>
<organism evidence="1">
    <name type="scientific">marine metagenome</name>
    <dbReference type="NCBI Taxonomy" id="408172"/>
    <lineage>
        <taxon>unclassified sequences</taxon>
        <taxon>metagenomes</taxon>
        <taxon>ecological metagenomes</taxon>
    </lineage>
</organism>
<reference evidence="1" key="1">
    <citation type="submission" date="2018-05" db="EMBL/GenBank/DDBJ databases">
        <authorList>
            <person name="Lanie J.A."/>
            <person name="Ng W.-L."/>
            <person name="Kazmierczak K.M."/>
            <person name="Andrzejewski T.M."/>
            <person name="Davidsen T.M."/>
            <person name="Wayne K.J."/>
            <person name="Tettelin H."/>
            <person name="Glass J.I."/>
            <person name="Rusch D."/>
            <person name="Podicherti R."/>
            <person name="Tsui H.-C.T."/>
            <person name="Winkler M.E."/>
        </authorList>
    </citation>
    <scope>NUCLEOTIDE SEQUENCE</scope>
</reference>
<dbReference type="EMBL" id="UINC01183998">
    <property type="protein sequence ID" value="SVD95006.1"/>
    <property type="molecule type" value="Genomic_DNA"/>
</dbReference>
<accession>A0A382ZHH3</accession>